<protein>
    <submittedName>
        <fullName evidence="3">Uncharacterized protein</fullName>
    </submittedName>
</protein>
<feature type="signal peptide" evidence="2">
    <location>
        <begin position="1"/>
        <end position="25"/>
    </location>
</feature>
<feature type="compositionally biased region" description="Low complexity" evidence="1">
    <location>
        <begin position="39"/>
        <end position="54"/>
    </location>
</feature>
<sequence length="72" mass="7281">MTRSILLPAALAGAVLAAAALPAFAVSIKHTNRAEGDPDAAAAPRAGSHAAPPADTSGTRYFDKMHQDGERG</sequence>
<feature type="region of interest" description="Disordered" evidence="1">
    <location>
        <begin position="33"/>
        <end position="72"/>
    </location>
</feature>
<reference evidence="3 4" key="2">
    <citation type="submission" date="2019-02" db="EMBL/GenBank/DDBJ databases">
        <title>'Lichenibacterium ramalinii' gen. nov. sp. nov., 'Lichenibacterium minor' gen. nov. sp. nov.</title>
        <authorList>
            <person name="Pankratov T."/>
        </authorList>
    </citation>
    <scope>NUCLEOTIDE SEQUENCE [LARGE SCALE GENOMIC DNA]</scope>
    <source>
        <strain evidence="3 4">RmlP026</strain>
    </source>
</reference>
<evidence type="ECO:0000313" key="4">
    <source>
        <dbReference type="Proteomes" id="UP000290759"/>
    </source>
</evidence>
<gene>
    <name evidence="3" type="ORF">D3273_02755</name>
</gene>
<evidence type="ECO:0000256" key="1">
    <source>
        <dbReference type="SAM" id="MobiDB-lite"/>
    </source>
</evidence>
<keyword evidence="4" id="KW-1185">Reference proteome</keyword>
<proteinExistence type="predicted"/>
<feature type="compositionally biased region" description="Basic and acidic residues" evidence="1">
    <location>
        <begin position="61"/>
        <end position="72"/>
    </location>
</feature>
<evidence type="ECO:0000313" key="3">
    <source>
        <dbReference type="EMBL" id="RYC33412.1"/>
    </source>
</evidence>
<evidence type="ECO:0000256" key="2">
    <source>
        <dbReference type="SAM" id="SignalP"/>
    </source>
</evidence>
<comment type="caution">
    <text evidence="3">The sequence shown here is derived from an EMBL/GenBank/DDBJ whole genome shotgun (WGS) entry which is preliminary data.</text>
</comment>
<feature type="chain" id="PRO_5020360756" evidence="2">
    <location>
        <begin position="26"/>
        <end position="72"/>
    </location>
</feature>
<dbReference type="Proteomes" id="UP000290759">
    <property type="component" value="Unassembled WGS sequence"/>
</dbReference>
<name>A0A4Q2UA62_9HYPH</name>
<dbReference type="AlphaFoldDB" id="A0A4Q2UA62"/>
<dbReference type="EMBL" id="QYBB01000002">
    <property type="protein sequence ID" value="RYC33412.1"/>
    <property type="molecule type" value="Genomic_DNA"/>
</dbReference>
<dbReference type="RefSeq" id="WP_129223278.1">
    <property type="nucleotide sequence ID" value="NZ_QYBB01000002.1"/>
</dbReference>
<reference evidence="3 4" key="1">
    <citation type="submission" date="2018-12" db="EMBL/GenBank/DDBJ databases">
        <authorList>
            <person name="Grouzdev D.S."/>
            <person name="Krutkina M.S."/>
        </authorList>
    </citation>
    <scope>NUCLEOTIDE SEQUENCE [LARGE SCALE GENOMIC DNA]</scope>
    <source>
        <strain evidence="3 4">RmlP026</strain>
    </source>
</reference>
<keyword evidence="2" id="KW-0732">Signal</keyword>
<accession>A0A4Q2UA62</accession>
<organism evidence="3 4">
    <name type="scientific">Lichenibacterium minor</name>
    <dbReference type="NCBI Taxonomy" id="2316528"/>
    <lineage>
        <taxon>Bacteria</taxon>
        <taxon>Pseudomonadati</taxon>
        <taxon>Pseudomonadota</taxon>
        <taxon>Alphaproteobacteria</taxon>
        <taxon>Hyphomicrobiales</taxon>
        <taxon>Lichenihabitantaceae</taxon>
        <taxon>Lichenibacterium</taxon>
    </lineage>
</organism>